<reference evidence="1 2" key="1">
    <citation type="submission" date="2019-10" db="EMBL/GenBank/DDBJ databases">
        <title>Rubrobacter sp nov SCSIO 52090 isolated from a deep-sea sediment in the South China Sea.</title>
        <authorList>
            <person name="Chen R.W."/>
        </authorList>
    </citation>
    <scope>NUCLEOTIDE SEQUENCE [LARGE SCALE GENOMIC DNA]</scope>
    <source>
        <strain evidence="1 2">SCSIO 52909</strain>
    </source>
</reference>
<gene>
    <name evidence="1" type="ORF">GBA63_00835</name>
</gene>
<organism evidence="1 2">
    <name type="scientific">Rubrobacter tropicus</name>
    <dbReference type="NCBI Taxonomy" id="2653851"/>
    <lineage>
        <taxon>Bacteria</taxon>
        <taxon>Bacillati</taxon>
        <taxon>Actinomycetota</taxon>
        <taxon>Rubrobacteria</taxon>
        <taxon>Rubrobacterales</taxon>
        <taxon>Rubrobacteraceae</taxon>
        <taxon>Rubrobacter</taxon>
    </lineage>
</organism>
<dbReference type="AlphaFoldDB" id="A0A6G8Q4H7"/>
<dbReference type="GO" id="GO:0016829">
    <property type="term" value="F:lyase activity"/>
    <property type="evidence" value="ECO:0007669"/>
    <property type="project" value="UniProtKB-KW"/>
</dbReference>
<dbReference type="GO" id="GO:0019700">
    <property type="term" value="P:organic phosphonate catabolic process"/>
    <property type="evidence" value="ECO:0007669"/>
    <property type="project" value="InterPro"/>
</dbReference>
<protein>
    <submittedName>
        <fullName evidence="1">Carbon-phosphorus lyase complex subunit PhnJ</fullName>
    </submittedName>
</protein>
<keyword evidence="2" id="KW-1185">Reference proteome</keyword>
<dbReference type="EMBL" id="CP045119">
    <property type="protein sequence ID" value="QIN81329.1"/>
    <property type="molecule type" value="Genomic_DNA"/>
</dbReference>
<dbReference type="KEGG" id="rub:GBA63_00835"/>
<dbReference type="Proteomes" id="UP000501452">
    <property type="component" value="Chromosome"/>
</dbReference>
<dbReference type="SFLD" id="SFLDG01115">
    <property type="entry name" value="Phosphonate_metabolism_(PhnJ)"/>
    <property type="match status" value="1"/>
</dbReference>
<keyword evidence="1" id="KW-0456">Lyase</keyword>
<accession>A0A6G8Q4H7</accession>
<name>A0A6G8Q4H7_9ACTN</name>
<dbReference type="PIRSF" id="PIRSF011468">
    <property type="entry name" value="PhnJ"/>
    <property type="match status" value="1"/>
</dbReference>
<dbReference type="GO" id="GO:0051539">
    <property type="term" value="F:4 iron, 4 sulfur cluster binding"/>
    <property type="evidence" value="ECO:0007669"/>
    <property type="project" value="InterPro"/>
</dbReference>
<proteinExistence type="predicted"/>
<evidence type="ECO:0000313" key="2">
    <source>
        <dbReference type="Proteomes" id="UP000501452"/>
    </source>
</evidence>
<dbReference type="InterPro" id="IPR010306">
    <property type="entry name" value="PhnJ"/>
</dbReference>
<evidence type="ECO:0000313" key="1">
    <source>
        <dbReference type="EMBL" id="QIN81329.1"/>
    </source>
</evidence>
<sequence length="290" mass="32627">MTVDELLKDGGASGGPSYNYAFLDEQTKRELRRKALKAVSIPGHQVPFGSREMPLARGWGTGGLQLSLALVGPGDVYKAIDQGADDSVNAVNMRSLVRRMAEVETTEDTREATIIQTRHRIPEEPLRGDQTMVFQVPIPEPLERVEPRISRARKMHAEKDYSKMWLYLYESIALHGEITVGARYPVLVNGTYLMDPSPIPRWDVPKLDGASFLSLFGAGREKRIYAIPPHTNVEPLEFEDHPFRVERFDEPCGRCGSADTFLDEMTDETTGERYFRCSDTSFCDGRLGEK</sequence>
<dbReference type="SFLD" id="SFLDF00379">
    <property type="entry name" value="Phosphonate_metabolism_(PhnJ)"/>
    <property type="match status" value="1"/>
</dbReference>
<dbReference type="Pfam" id="PF06007">
    <property type="entry name" value="PhnJ"/>
    <property type="match status" value="1"/>
</dbReference>
<dbReference type="RefSeq" id="WP_166172588.1">
    <property type="nucleotide sequence ID" value="NZ_CP045119.1"/>
</dbReference>
<dbReference type="SFLD" id="SFLDS00033">
    <property type="entry name" value="Radical_SAM_Phosphonate_Metabo"/>
    <property type="match status" value="1"/>
</dbReference>